<keyword evidence="3" id="KW-1185">Reference proteome</keyword>
<evidence type="ECO:0000313" key="2">
    <source>
        <dbReference type="EMBL" id="ASC73510.1"/>
    </source>
</evidence>
<proteinExistence type="predicted"/>
<name>A0A1Z3HT67_9CYAN</name>
<dbReference type="AlphaFoldDB" id="A0A1Z3HT67"/>
<evidence type="ECO:0000256" key="1">
    <source>
        <dbReference type="SAM" id="MobiDB-lite"/>
    </source>
</evidence>
<sequence>MSRRKRSSTVLEKAERRIAGMQSVADDIDFGSGLTLATYEARIQAAREKLQAYNRILSMVDGAYNDLIAAEKELMDFSERMLSGFGVRYGKDSSEYEMAGGQRKSEYRKRTHRSTDDANVA</sequence>
<dbReference type="KEGG" id="hhg:XM38_044770"/>
<protein>
    <submittedName>
        <fullName evidence="2">Uncharacterized protein</fullName>
    </submittedName>
</protein>
<accession>A0A1Z3HT67</accession>
<dbReference type="EMBL" id="CP021983">
    <property type="protein sequence ID" value="ASC73510.1"/>
    <property type="molecule type" value="Genomic_DNA"/>
</dbReference>
<evidence type="ECO:0000313" key="3">
    <source>
        <dbReference type="Proteomes" id="UP000191901"/>
    </source>
</evidence>
<gene>
    <name evidence="2" type="ORF">XM38_044770</name>
</gene>
<reference evidence="2 3" key="1">
    <citation type="journal article" date="2016" name="Biochim. Biophys. Acta">
        <title>Characterization of red-shifted phycobilisomes isolated from the chlorophyll f-containing cyanobacterium Halomicronema hongdechloris.</title>
        <authorList>
            <person name="Li Y."/>
            <person name="Lin Y."/>
            <person name="Garvey C.J."/>
            <person name="Birch D."/>
            <person name="Corkery R.W."/>
            <person name="Loughlin P.C."/>
            <person name="Scheer H."/>
            <person name="Willows R.D."/>
            <person name="Chen M."/>
        </authorList>
    </citation>
    <scope>NUCLEOTIDE SEQUENCE [LARGE SCALE GENOMIC DNA]</scope>
    <source>
        <strain evidence="2 3">C2206</strain>
    </source>
</reference>
<feature type="region of interest" description="Disordered" evidence="1">
    <location>
        <begin position="96"/>
        <end position="121"/>
    </location>
</feature>
<organism evidence="2 3">
    <name type="scientific">Halomicronema hongdechloris C2206</name>
    <dbReference type="NCBI Taxonomy" id="1641165"/>
    <lineage>
        <taxon>Bacteria</taxon>
        <taxon>Bacillati</taxon>
        <taxon>Cyanobacteriota</taxon>
        <taxon>Cyanophyceae</taxon>
        <taxon>Nodosilineales</taxon>
        <taxon>Nodosilineaceae</taxon>
        <taxon>Halomicronema</taxon>
    </lineage>
</organism>
<dbReference type="Proteomes" id="UP000191901">
    <property type="component" value="Chromosome"/>
</dbReference>
<dbReference type="OrthoDB" id="531519at2"/>